<accession>A0ABY7D0G8</accession>
<feature type="transmembrane region" description="Helical" evidence="2">
    <location>
        <begin position="31"/>
        <end position="52"/>
    </location>
</feature>
<dbReference type="EMBL" id="CP110433">
    <property type="protein sequence ID" value="WAQ91056.1"/>
    <property type="molecule type" value="Genomic_DNA"/>
</dbReference>
<feature type="compositionally biased region" description="Low complexity" evidence="1">
    <location>
        <begin position="1"/>
        <end position="16"/>
    </location>
</feature>
<keyword evidence="2" id="KW-0472">Membrane</keyword>
<dbReference type="Proteomes" id="UP001164743">
    <property type="component" value="Chromosome 13A"/>
</dbReference>
<keyword evidence="2" id="KW-1133">Transmembrane helix</keyword>
<dbReference type="GeneID" id="77803551"/>
<protein>
    <recommendedName>
        <fullName evidence="5">G-protein coupled receptors family 1 profile domain-containing protein</fullName>
    </recommendedName>
</protein>
<evidence type="ECO:0000256" key="1">
    <source>
        <dbReference type="SAM" id="MobiDB-lite"/>
    </source>
</evidence>
<dbReference type="RefSeq" id="XP_053026611.1">
    <property type="nucleotide sequence ID" value="XM_053162656.1"/>
</dbReference>
<keyword evidence="4" id="KW-1185">Reference proteome</keyword>
<feature type="transmembrane region" description="Helical" evidence="2">
    <location>
        <begin position="222"/>
        <end position="246"/>
    </location>
</feature>
<feature type="transmembrane region" description="Helical" evidence="2">
    <location>
        <begin position="101"/>
        <end position="124"/>
    </location>
</feature>
<feature type="transmembrane region" description="Helical" evidence="2">
    <location>
        <begin position="136"/>
        <end position="155"/>
    </location>
</feature>
<gene>
    <name evidence="3" type="ORF">PtA15_13A457</name>
</gene>
<feature type="region of interest" description="Disordered" evidence="1">
    <location>
        <begin position="1"/>
        <end position="20"/>
    </location>
</feature>
<organism evidence="3 4">
    <name type="scientific">Puccinia triticina</name>
    <dbReference type="NCBI Taxonomy" id="208348"/>
    <lineage>
        <taxon>Eukaryota</taxon>
        <taxon>Fungi</taxon>
        <taxon>Dikarya</taxon>
        <taxon>Basidiomycota</taxon>
        <taxon>Pucciniomycotina</taxon>
        <taxon>Pucciniomycetes</taxon>
        <taxon>Pucciniales</taxon>
        <taxon>Pucciniaceae</taxon>
        <taxon>Puccinia</taxon>
    </lineage>
</organism>
<keyword evidence="2" id="KW-0812">Transmembrane</keyword>
<name>A0ABY7D0G8_9BASI</name>
<feature type="transmembrane region" description="Helical" evidence="2">
    <location>
        <begin position="175"/>
        <end position="201"/>
    </location>
</feature>
<evidence type="ECO:0000313" key="3">
    <source>
        <dbReference type="EMBL" id="WAQ91056.1"/>
    </source>
</evidence>
<sequence length="303" mass="33424">MSSSSDPSFSALDSSDPGPQMMNPRVNLDSSVYVVPAFTLLSCIAFVQYANFCLRPASERSQQSFRLATVGMSIHSVQIALDMWYMFYSFRSYLFGQDTVIFLYTSLEVCLAVGVAATVQYHYFCLTQAMPTLSRWWTIAIGFFAIASCVGGLGTGAEFENMSQTPPGAPPVISVVFLAFYNMWLIATCLTDGTISIAMILAVHHNRSPIRHQSLATTLHRLLFLTVSTFGLTFIVALLSLLVPALPHLIPAMSIHGQEICRLASFILNGILPRIYLNSFFCSLQCARGTKTDKENIPPKSHF</sequence>
<evidence type="ECO:0000256" key="2">
    <source>
        <dbReference type="SAM" id="Phobius"/>
    </source>
</evidence>
<evidence type="ECO:0000313" key="4">
    <source>
        <dbReference type="Proteomes" id="UP001164743"/>
    </source>
</evidence>
<proteinExistence type="predicted"/>
<feature type="transmembrane region" description="Helical" evidence="2">
    <location>
        <begin position="64"/>
        <end position="81"/>
    </location>
</feature>
<reference evidence="3" key="1">
    <citation type="submission" date="2022-10" db="EMBL/GenBank/DDBJ databases">
        <title>Puccinia triticina Genome sequencing and assembly.</title>
        <authorList>
            <person name="Li C."/>
        </authorList>
    </citation>
    <scope>NUCLEOTIDE SEQUENCE</scope>
    <source>
        <strain evidence="3">Pt15</strain>
    </source>
</reference>
<evidence type="ECO:0008006" key="5">
    <source>
        <dbReference type="Google" id="ProtNLM"/>
    </source>
</evidence>